<organism evidence="1 2">
    <name type="scientific">Budvicia aquatica</name>
    <dbReference type="NCBI Taxonomy" id="82979"/>
    <lineage>
        <taxon>Bacteria</taxon>
        <taxon>Pseudomonadati</taxon>
        <taxon>Pseudomonadota</taxon>
        <taxon>Gammaproteobacteria</taxon>
        <taxon>Enterobacterales</taxon>
        <taxon>Budviciaceae</taxon>
        <taxon>Budvicia</taxon>
    </lineage>
</organism>
<accession>A0A484ZEP6</accession>
<reference evidence="1 2" key="1">
    <citation type="submission" date="2019-03" db="EMBL/GenBank/DDBJ databases">
        <authorList>
            <consortium name="Pathogen Informatics"/>
        </authorList>
    </citation>
    <scope>NUCLEOTIDE SEQUENCE [LARGE SCALE GENOMIC DNA]</scope>
    <source>
        <strain evidence="1 2">NCTC12282</strain>
    </source>
</reference>
<evidence type="ECO:0000313" key="1">
    <source>
        <dbReference type="EMBL" id="VFS46834.1"/>
    </source>
</evidence>
<dbReference type="AlphaFoldDB" id="A0A484ZEP6"/>
<evidence type="ECO:0000313" key="2">
    <source>
        <dbReference type="Proteomes" id="UP000373449"/>
    </source>
</evidence>
<proteinExistence type="predicted"/>
<name>A0A484ZEP6_9GAMM</name>
<sequence length="47" mass="5060">MLPLIISREIEEDPDVDLALKGLARTGGIAGGLTYNHPRSAKETRSP</sequence>
<protein>
    <submittedName>
        <fullName evidence="1">Uncharacterized protein</fullName>
    </submittedName>
</protein>
<dbReference type="EMBL" id="CAADJA010000002">
    <property type="protein sequence ID" value="VFS46834.1"/>
    <property type="molecule type" value="Genomic_DNA"/>
</dbReference>
<gene>
    <name evidence="1" type="ORF">NCTC12282_01764</name>
</gene>
<dbReference type="Proteomes" id="UP000373449">
    <property type="component" value="Unassembled WGS sequence"/>
</dbReference>